<dbReference type="EMBL" id="PP179325">
    <property type="protein sequence ID" value="XAI70583.1"/>
    <property type="molecule type" value="Genomic_DNA"/>
</dbReference>
<name>A0AAU6W1Z7_9VIRU</name>
<accession>A0AAU6W1Z7</accession>
<evidence type="ECO:0000313" key="1">
    <source>
        <dbReference type="EMBL" id="XAI70583.1"/>
    </source>
</evidence>
<reference evidence="1" key="1">
    <citation type="journal article" date="2024" name="J. Gen. Virol.">
        <title>Novel phages of Pseudomonas syringae unveil numerous potential auxiliary metabolic genes.</title>
        <authorList>
            <person name="Feltin C."/>
            <person name="Garneau J.R."/>
            <person name="Morris C.E."/>
            <person name="Berard A."/>
            <person name="Torres-Barcelo C."/>
        </authorList>
    </citation>
    <scope>NUCLEOTIDE SEQUENCE</scope>
</reference>
<proteinExistence type="predicted"/>
<protein>
    <submittedName>
        <fullName evidence="1">Uncharacterized protein</fullName>
    </submittedName>
</protein>
<gene>
    <name evidence="1" type="ORF">Touem01_00054</name>
</gene>
<organism evidence="1">
    <name type="scientific">Pseudomonas phage Touem01</name>
    <dbReference type="NCBI Taxonomy" id="3138548"/>
    <lineage>
        <taxon>Viruses</taxon>
    </lineage>
</organism>
<sequence length="54" mass="6118">MMRLLRLRPLFRVTESGLRSRDKPLVSRYLYAKAVRNVTQGCAAEGETSHAKPS</sequence>